<feature type="transmembrane region" description="Helical" evidence="1">
    <location>
        <begin position="146"/>
        <end position="165"/>
    </location>
</feature>
<evidence type="ECO:0000256" key="1">
    <source>
        <dbReference type="SAM" id="Phobius"/>
    </source>
</evidence>
<feature type="transmembrane region" description="Helical" evidence="1">
    <location>
        <begin position="186"/>
        <end position="205"/>
    </location>
</feature>
<feature type="transmembrane region" description="Helical" evidence="1">
    <location>
        <begin position="28"/>
        <end position="49"/>
    </location>
</feature>
<feature type="transmembrane region" description="Helical" evidence="1">
    <location>
        <begin position="76"/>
        <end position="96"/>
    </location>
</feature>
<organism evidence="2">
    <name type="scientific">hydrothermal vent metagenome</name>
    <dbReference type="NCBI Taxonomy" id="652676"/>
    <lineage>
        <taxon>unclassified sequences</taxon>
        <taxon>metagenomes</taxon>
        <taxon>ecological metagenomes</taxon>
    </lineage>
</organism>
<accession>A0A3B1E5R0</accession>
<gene>
    <name evidence="2" type="ORF">MNB_ARC-1_1066</name>
</gene>
<reference evidence="2" key="1">
    <citation type="submission" date="2018-10" db="EMBL/GenBank/DDBJ databases">
        <authorList>
            <person name="Aoki K."/>
        </authorList>
    </citation>
    <scope>NUCLEOTIDE SEQUENCE</scope>
</reference>
<keyword evidence="1" id="KW-0472">Membrane</keyword>
<protein>
    <submittedName>
        <fullName evidence="2">Membrane protein, putative</fullName>
    </submittedName>
</protein>
<feature type="transmembrane region" description="Helical" evidence="1">
    <location>
        <begin position="103"/>
        <end position="126"/>
    </location>
</feature>
<keyword evidence="1" id="KW-1133">Transmembrane helix</keyword>
<dbReference type="AlphaFoldDB" id="A0A3B1E5R0"/>
<name>A0A3B1E5R0_9ZZZZ</name>
<proteinExistence type="predicted"/>
<sequence length="211" mass="24924">MIFGFGIWIILNKLDLKAIDYPYLKIKFYLFLLLFIFVCVEIAIEVLYFSNIPLTNHVLCCSSIFDTSEAINSLPFGLNTTLLLFLFYLFFTLTILSNFTRNMILSFISNLIFLFVSYYAVTYFFGTYIYELPTHKCPFCMLQKEYYYIGYILWSNLFLGVFFGISQLILKIFTKQELIISYKATILFNTIFVILCTYFVIIYYIKNGVFL</sequence>
<dbReference type="EMBL" id="UOYO01000017">
    <property type="protein sequence ID" value="VAY86843.1"/>
    <property type="molecule type" value="Genomic_DNA"/>
</dbReference>
<keyword evidence="1" id="KW-0812">Transmembrane</keyword>
<evidence type="ECO:0000313" key="2">
    <source>
        <dbReference type="EMBL" id="VAY86843.1"/>
    </source>
</evidence>